<dbReference type="PANTHER" id="PTHR31126:SF1">
    <property type="entry name" value="TYROSINE SPECIFIC PROTEIN PHOSPHATASES DOMAIN-CONTAINING PROTEIN"/>
    <property type="match status" value="1"/>
</dbReference>
<protein>
    <submittedName>
        <fullName evidence="2">Protein-tyrosine-phosphatase</fullName>
    </submittedName>
</protein>
<name>A0A8J3QQF0_9ACTN</name>
<accession>A0A8J3QQF0</accession>
<comment type="caution">
    <text evidence="2">The sequence shown here is derived from an EMBL/GenBank/DDBJ whole genome shotgun (WGS) entry which is preliminary data.</text>
</comment>
<dbReference type="SUPFAM" id="SSF52799">
    <property type="entry name" value="(Phosphotyrosine protein) phosphatases II"/>
    <property type="match status" value="1"/>
</dbReference>
<evidence type="ECO:0000313" key="3">
    <source>
        <dbReference type="Proteomes" id="UP000642748"/>
    </source>
</evidence>
<dbReference type="PANTHER" id="PTHR31126">
    <property type="entry name" value="TYROSINE-PROTEIN PHOSPHATASE"/>
    <property type="match status" value="1"/>
</dbReference>
<organism evidence="2 3">
    <name type="scientific">Rugosimonospora africana</name>
    <dbReference type="NCBI Taxonomy" id="556532"/>
    <lineage>
        <taxon>Bacteria</taxon>
        <taxon>Bacillati</taxon>
        <taxon>Actinomycetota</taxon>
        <taxon>Actinomycetes</taxon>
        <taxon>Micromonosporales</taxon>
        <taxon>Micromonosporaceae</taxon>
        <taxon>Rugosimonospora</taxon>
    </lineage>
</organism>
<dbReference type="Gene3D" id="3.90.190.10">
    <property type="entry name" value="Protein tyrosine phosphatase superfamily"/>
    <property type="match status" value="1"/>
</dbReference>
<evidence type="ECO:0000313" key="2">
    <source>
        <dbReference type="EMBL" id="GIH13553.1"/>
    </source>
</evidence>
<sequence>MTETECGQLCAFGVRTILDLRRPHEIERDGRIRETPGLAYHNIHPIHQEWDASLYVPEAGPARYLADRYLDMAIEGSEGLGAALRLIADPANAPLVLHCFAGKDRTGVLSALTLSLLGVAATDIAEDYARSEAAQAGISAQIRAASPDAVIADPPPMHFLVCPPEAMLLFLTELGERFGSVAGFVAYTGVTDEHVASLRAHLLD</sequence>
<dbReference type="InterPro" id="IPR016130">
    <property type="entry name" value="Tyr_Pase_AS"/>
</dbReference>
<dbReference type="GO" id="GO:0004721">
    <property type="term" value="F:phosphoprotein phosphatase activity"/>
    <property type="evidence" value="ECO:0007669"/>
    <property type="project" value="InterPro"/>
</dbReference>
<proteinExistence type="inferred from homology"/>
<dbReference type="InterPro" id="IPR029021">
    <property type="entry name" value="Prot-tyrosine_phosphatase-like"/>
</dbReference>
<gene>
    <name evidence="2" type="ORF">Raf01_17250</name>
</gene>
<dbReference type="Pfam" id="PF13350">
    <property type="entry name" value="Y_phosphatase3"/>
    <property type="match status" value="1"/>
</dbReference>
<evidence type="ECO:0000256" key="1">
    <source>
        <dbReference type="ARBA" id="ARBA00009580"/>
    </source>
</evidence>
<comment type="similarity">
    <text evidence="1">Belongs to the protein-tyrosine phosphatase family.</text>
</comment>
<keyword evidence="3" id="KW-1185">Reference proteome</keyword>
<reference evidence="2" key="1">
    <citation type="submission" date="2021-01" db="EMBL/GenBank/DDBJ databases">
        <title>Whole genome shotgun sequence of Rugosimonospora africana NBRC 104875.</title>
        <authorList>
            <person name="Komaki H."/>
            <person name="Tamura T."/>
        </authorList>
    </citation>
    <scope>NUCLEOTIDE SEQUENCE</scope>
    <source>
        <strain evidence="2">NBRC 104875</strain>
    </source>
</reference>
<dbReference type="InterPro" id="IPR026893">
    <property type="entry name" value="Tyr/Ser_Pase_IphP-type"/>
</dbReference>
<dbReference type="EMBL" id="BONZ01000015">
    <property type="protein sequence ID" value="GIH13553.1"/>
    <property type="molecule type" value="Genomic_DNA"/>
</dbReference>
<dbReference type="PROSITE" id="PS00383">
    <property type="entry name" value="TYR_PHOSPHATASE_1"/>
    <property type="match status" value="1"/>
</dbReference>
<dbReference type="AlphaFoldDB" id="A0A8J3QQF0"/>
<dbReference type="Proteomes" id="UP000642748">
    <property type="component" value="Unassembled WGS sequence"/>
</dbReference>